<proteinExistence type="inferred from homology"/>
<reference evidence="9" key="1">
    <citation type="submission" date="2025-08" db="UniProtKB">
        <authorList>
            <consortium name="RefSeq"/>
        </authorList>
    </citation>
    <scope>IDENTIFICATION</scope>
</reference>
<organism evidence="8 9">
    <name type="scientific">Balaenoptera acutorostrata</name>
    <name type="common">Common minke whale</name>
    <name type="synonym">Balaena rostrata</name>
    <dbReference type="NCBI Taxonomy" id="9767"/>
    <lineage>
        <taxon>Eukaryota</taxon>
        <taxon>Metazoa</taxon>
        <taxon>Chordata</taxon>
        <taxon>Craniata</taxon>
        <taxon>Vertebrata</taxon>
        <taxon>Euteleostomi</taxon>
        <taxon>Mammalia</taxon>
        <taxon>Eutheria</taxon>
        <taxon>Laurasiatheria</taxon>
        <taxon>Artiodactyla</taxon>
        <taxon>Whippomorpha</taxon>
        <taxon>Cetacea</taxon>
        <taxon>Mysticeti</taxon>
        <taxon>Balaenopteridae</taxon>
        <taxon>Balaenoptera</taxon>
    </lineage>
</organism>
<name>A0ABM3TV44_BALAC</name>
<evidence type="ECO:0000256" key="3">
    <source>
        <dbReference type="ARBA" id="ARBA00022946"/>
    </source>
</evidence>
<feature type="region of interest" description="Disordered" evidence="7">
    <location>
        <begin position="107"/>
        <end position="128"/>
    </location>
</feature>
<keyword evidence="4 9" id="KW-0689">Ribosomal protein</keyword>
<comment type="subcellular location">
    <subcellularLocation>
        <location evidence="1">Mitochondrion</location>
    </subcellularLocation>
</comment>
<dbReference type="InterPro" id="IPR026146">
    <property type="entry name" value="Ribosomal_uS3m"/>
</dbReference>
<dbReference type="GO" id="GO:0005840">
    <property type="term" value="C:ribosome"/>
    <property type="evidence" value="ECO:0007669"/>
    <property type="project" value="UniProtKB-KW"/>
</dbReference>
<evidence type="ECO:0000256" key="5">
    <source>
        <dbReference type="ARBA" id="ARBA00023128"/>
    </source>
</evidence>
<evidence type="ECO:0000313" key="8">
    <source>
        <dbReference type="Proteomes" id="UP001652580"/>
    </source>
</evidence>
<evidence type="ECO:0000256" key="6">
    <source>
        <dbReference type="ARBA" id="ARBA00023274"/>
    </source>
</evidence>
<accession>A0ABM3TV44</accession>
<keyword evidence="5" id="KW-0496">Mitochondrion</keyword>
<dbReference type="GeneID" id="103000314"/>
<sequence>MAAPVCCRGLRPLVLSWSRELPCVWRALHTSAVCAKNRAARVRVGKGDKPVTYEQAHAPHHIAHRKGWLSLHTELFVEHPLFANTCEGHKDEKTRVTAFQGHLFQQGKQEANRQLQDEAGQAQPQNRQDGQTVTLAMMCVAQVQNYHVEWRRGARRAAALTTRAGQRKKRNFGNVRGQNIMETKVFTG</sequence>
<evidence type="ECO:0000256" key="4">
    <source>
        <dbReference type="ARBA" id="ARBA00022980"/>
    </source>
</evidence>
<keyword evidence="3" id="KW-0809">Transit peptide</keyword>
<evidence type="ECO:0000256" key="7">
    <source>
        <dbReference type="SAM" id="MobiDB-lite"/>
    </source>
</evidence>
<comment type="similarity">
    <text evidence="2">Belongs to the universal ribosomal protein uS3 family.</text>
</comment>
<evidence type="ECO:0000313" key="9">
    <source>
        <dbReference type="RefSeq" id="XP_057405965.1"/>
    </source>
</evidence>
<evidence type="ECO:0000256" key="1">
    <source>
        <dbReference type="ARBA" id="ARBA00004173"/>
    </source>
</evidence>
<dbReference type="RefSeq" id="XP_057405965.1">
    <property type="nucleotide sequence ID" value="XM_057549982.1"/>
</dbReference>
<gene>
    <name evidence="9" type="primary">MRPS24</name>
</gene>
<evidence type="ECO:0000256" key="2">
    <source>
        <dbReference type="ARBA" id="ARBA00010761"/>
    </source>
</evidence>
<dbReference type="Pfam" id="PF14955">
    <property type="entry name" value="MRP-S24"/>
    <property type="match status" value="1"/>
</dbReference>
<dbReference type="PANTHER" id="PTHR21244">
    <property type="entry name" value="MITOCHONDRIAL 28S RIBOSOMAL PROTEIN S24"/>
    <property type="match status" value="1"/>
</dbReference>
<dbReference type="Proteomes" id="UP001652580">
    <property type="component" value="Chromosome 7"/>
</dbReference>
<keyword evidence="6" id="KW-0687">Ribonucleoprotein</keyword>
<keyword evidence="8" id="KW-1185">Reference proteome</keyword>
<protein>
    <submittedName>
        <fullName evidence="9">28S ribosomal protein S24, mitochondrial isoform X1</fullName>
    </submittedName>
</protein>
<dbReference type="PANTHER" id="PTHR21244:SF1">
    <property type="entry name" value="SMALL RIBOSOMAL SUBUNIT PROTEIN US3M"/>
    <property type="match status" value="1"/>
</dbReference>